<dbReference type="Gene3D" id="1.10.150.20">
    <property type="entry name" value="5' to 3' exonuclease, C-terminal subdomain"/>
    <property type="match status" value="1"/>
</dbReference>
<dbReference type="EMBL" id="BARW01043111">
    <property type="protein sequence ID" value="GAJ17827.1"/>
    <property type="molecule type" value="Genomic_DNA"/>
</dbReference>
<dbReference type="AlphaFoldDB" id="X1VHD9"/>
<dbReference type="InterPro" id="IPR002298">
    <property type="entry name" value="DNA_polymerase_A"/>
</dbReference>
<evidence type="ECO:0000313" key="3">
    <source>
        <dbReference type="EMBL" id="GAJ17827.1"/>
    </source>
</evidence>
<sequence length="43" mass="4798">PGHMLIGADFSQQELRLAAHFSQDPTMITAFKEGKNMHEITAK</sequence>
<dbReference type="GO" id="GO:0006302">
    <property type="term" value="P:double-strand break repair"/>
    <property type="evidence" value="ECO:0007669"/>
    <property type="project" value="TreeGrafter"/>
</dbReference>
<proteinExistence type="predicted"/>
<feature type="domain" description="DNA-directed DNA polymerase family A palm" evidence="2">
    <location>
        <begin position="2"/>
        <end position="43"/>
    </location>
</feature>
<dbReference type="GO" id="GO:0003887">
    <property type="term" value="F:DNA-directed DNA polymerase activity"/>
    <property type="evidence" value="ECO:0007669"/>
    <property type="project" value="InterPro"/>
</dbReference>
<evidence type="ECO:0000256" key="1">
    <source>
        <dbReference type="ARBA" id="ARBA00022705"/>
    </source>
</evidence>
<name>X1VHD9_9ZZZZ</name>
<keyword evidence="1" id="KW-0235">DNA replication</keyword>
<dbReference type="PANTHER" id="PTHR10133">
    <property type="entry name" value="DNA POLYMERASE I"/>
    <property type="match status" value="1"/>
</dbReference>
<organism evidence="3">
    <name type="scientific">marine sediment metagenome</name>
    <dbReference type="NCBI Taxonomy" id="412755"/>
    <lineage>
        <taxon>unclassified sequences</taxon>
        <taxon>metagenomes</taxon>
        <taxon>ecological metagenomes</taxon>
    </lineage>
</organism>
<dbReference type="SUPFAM" id="SSF56672">
    <property type="entry name" value="DNA/RNA polymerases"/>
    <property type="match status" value="1"/>
</dbReference>
<feature type="non-terminal residue" evidence="3">
    <location>
        <position position="1"/>
    </location>
</feature>
<dbReference type="Pfam" id="PF00476">
    <property type="entry name" value="DNA_pol_A"/>
    <property type="match status" value="1"/>
</dbReference>
<protein>
    <recommendedName>
        <fullName evidence="2">DNA-directed DNA polymerase family A palm domain-containing protein</fullName>
    </recommendedName>
</protein>
<comment type="caution">
    <text evidence="3">The sequence shown here is derived from an EMBL/GenBank/DDBJ whole genome shotgun (WGS) entry which is preliminary data.</text>
</comment>
<dbReference type="GO" id="GO:0006261">
    <property type="term" value="P:DNA-templated DNA replication"/>
    <property type="evidence" value="ECO:0007669"/>
    <property type="project" value="InterPro"/>
</dbReference>
<dbReference type="PANTHER" id="PTHR10133:SF27">
    <property type="entry name" value="DNA POLYMERASE NU"/>
    <property type="match status" value="1"/>
</dbReference>
<dbReference type="InterPro" id="IPR043502">
    <property type="entry name" value="DNA/RNA_pol_sf"/>
</dbReference>
<feature type="non-terminal residue" evidence="3">
    <location>
        <position position="43"/>
    </location>
</feature>
<accession>X1VHD9</accession>
<dbReference type="GO" id="GO:0003677">
    <property type="term" value="F:DNA binding"/>
    <property type="evidence" value="ECO:0007669"/>
    <property type="project" value="InterPro"/>
</dbReference>
<evidence type="ECO:0000259" key="2">
    <source>
        <dbReference type="Pfam" id="PF00476"/>
    </source>
</evidence>
<reference evidence="3" key="1">
    <citation type="journal article" date="2014" name="Front. Microbiol.">
        <title>High frequency of phylogenetically diverse reductive dehalogenase-homologous genes in deep subseafloor sedimentary metagenomes.</title>
        <authorList>
            <person name="Kawai M."/>
            <person name="Futagami T."/>
            <person name="Toyoda A."/>
            <person name="Takaki Y."/>
            <person name="Nishi S."/>
            <person name="Hori S."/>
            <person name="Arai W."/>
            <person name="Tsubouchi T."/>
            <person name="Morono Y."/>
            <person name="Uchiyama I."/>
            <person name="Ito T."/>
            <person name="Fujiyama A."/>
            <person name="Inagaki F."/>
            <person name="Takami H."/>
        </authorList>
    </citation>
    <scope>NUCLEOTIDE SEQUENCE</scope>
    <source>
        <strain evidence="3">Expedition CK06-06</strain>
    </source>
</reference>
<dbReference type="Gene3D" id="3.30.70.370">
    <property type="match status" value="1"/>
</dbReference>
<dbReference type="PRINTS" id="PR00868">
    <property type="entry name" value="DNAPOLI"/>
</dbReference>
<gene>
    <name evidence="3" type="ORF">S12H4_63399</name>
</gene>
<dbReference type="InterPro" id="IPR001098">
    <property type="entry name" value="DNA-dir_DNA_pol_A_palm_dom"/>
</dbReference>